<sequence length="49" mass="5510">MVQNLVFSPLGCNIIFVIVACITWYILLRSLKGVPQFIELLTSQQAEQA</sequence>
<evidence type="ECO:0000313" key="2">
    <source>
        <dbReference type="EnsemblPlants" id="AET7Gv21015100.4"/>
    </source>
</evidence>
<keyword evidence="3" id="KW-1185">Reference proteome</keyword>
<feature type="transmembrane region" description="Helical" evidence="1">
    <location>
        <begin position="6"/>
        <end position="28"/>
    </location>
</feature>
<evidence type="ECO:0000313" key="3">
    <source>
        <dbReference type="Proteomes" id="UP000015105"/>
    </source>
</evidence>
<evidence type="ECO:0000256" key="1">
    <source>
        <dbReference type="SAM" id="Phobius"/>
    </source>
</evidence>
<dbReference type="Gramene" id="AET7Gv21015100.4">
    <property type="protein sequence ID" value="AET7Gv21015100.4"/>
    <property type="gene ID" value="AET7Gv21015100"/>
</dbReference>
<keyword evidence="1" id="KW-1133">Transmembrane helix</keyword>
<reference evidence="2" key="3">
    <citation type="journal article" date="2017" name="Nature">
        <title>Genome sequence of the progenitor of the wheat D genome Aegilops tauschii.</title>
        <authorList>
            <person name="Luo M.C."/>
            <person name="Gu Y.Q."/>
            <person name="Puiu D."/>
            <person name="Wang H."/>
            <person name="Twardziok S.O."/>
            <person name="Deal K.R."/>
            <person name="Huo N."/>
            <person name="Zhu T."/>
            <person name="Wang L."/>
            <person name="Wang Y."/>
            <person name="McGuire P.E."/>
            <person name="Liu S."/>
            <person name="Long H."/>
            <person name="Ramasamy R.K."/>
            <person name="Rodriguez J.C."/>
            <person name="Van S.L."/>
            <person name="Yuan L."/>
            <person name="Wang Z."/>
            <person name="Xia Z."/>
            <person name="Xiao L."/>
            <person name="Anderson O.D."/>
            <person name="Ouyang S."/>
            <person name="Liang Y."/>
            <person name="Zimin A.V."/>
            <person name="Pertea G."/>
            <person name="Qi P."/>
            <person name="Bennetzen J.L."/>
            <person name="Dai X."/>
            <person name="Dawson M.W."/>
            <person name="Muller H.G."/>
            <person name="Kugler K."/>
            <person name="Rivarola-Duarte L."/>
            <person name="Spannagl M."/>
            <person name="Mayer K.F.X."/>
            <person name="Lu F.H."/>
            <person name="Bevan M.W."/>
            <person name="Leroy P."/>
            <person name="Li P."/>
            <person name="You F.M."/>
            <person name="Sun Q."/>
            <person name="Liu Z."/>
            <person name="Lyons E."/>
            <person name="Wicker T."/>
            <person name="Salzberg S.L."/>
            <person name="Devos K.M."/>
            <person name="Dvorak J."/>
        </authorList>
    </citation>
    <scope>NUCLEOTIDE SEQUENCE [LARGE SCALE GENOMIC DNA]</scope>
    <source>
        <strain evidence="2">cv. AL8/78</strain>
    </source>
</reference>
<proteinExistence type="predicted"/>
<name>A0A453SLX0_AEGTS</name>
<dbReference type="AlphaFoldDB" id="A0A453SLX0"/>
<reference evidence="2" key="4">
    <citation type="submission" date="2019-03" db="UniProtKB">
        <authorList>
            <consortium name="EnsemblPlants"/>
        </authorList>
    </citation>
    <scope>IDENTIFICATION</scope>
</reference>
<organism evidence="2 3">
    <name type="scientific">Aegilops tauschii subsp. strangulata</name>
    <name type="common">Goatgrass</name>
    <dbReference type="NCBI Taxonomy" id="200361"/>
    <lineage>
        <taxon>Eukaryota</taxon>
        <taxon>Viridiplantae</taxon>
        <taxon>Streptophyta</taxon>
        <taxon>Embryophyta</taxon>
        <taxon>Tracheophyta</taxon>
        <taxon>Spermatophyta</taxon>
        <taxon>Magnoliopsida</taxon>
        <taxon>Liliopsida</taxon>
        <taxon>Poales</taxon>
        <taxon>Poaceae</taxon>
        <taxon>BOP clade</taxon>
        <taxon>Pooideae</taxon>
        <taxon>Triticodae</taxon>
        <taxon>Triticeae</taxon>
        <taxon>Triticinae</taxon>
        <taxon>Aegilops</taxon>
    </lineage>
</organism>
<keyword evidence="1" id="KW-0472">Membrane</keyword>
<reference evidence="3" key="2">
    <citation type="journal article" date="2017" name="Nat. Plants">
        <title>The Aegilops tauschii genome reveals multiple impacts of transposons.</title>
        <authorList>
            <person name="Zhao G."/>
            <person name="Zou C."/>
            <person name="Li K."/>
            <person name="Wang K."/>
            <person name="Li T."/>
            <person name="Gao L."/>
            <person name="Zhang X."/>
            <person name="Wang H."/>
            <person name="Yang Z."/>
            <person name="Liu X."/>
            <person name="Jiang W."/>
            <person name="Mao L."/>
            <person name="Kong X."/>
            <person name="Jiao Y."/>
            <person name="Jia J."/>
        </authorList>
    </citation>
    <scope>NUCLEOTIDE SEQUENCE [LARGE SCALE GENOMIC DNA]</scope>
    <source>
        <strain evidence="3">cv. AL8/78</strain>
    </source>
</reference>
<keyword evidence="1" id="KW-0812">Transmembrane</keyword>
<reference evidence="2" key="5">
    <citation type="journal article" date="2021" name="G3 (Bethesda)">
        <title>Aegilops tauschii genome assembly Aet v5.0 features greater sequence contiguity and improved annotation.</title>
        <authorList>
            <person name="Wang L."/>
            <person name="Zhu T."/>
            <person name="Rodriguez J.C."/>
            <person name="Deal K.R."/>
            <person name="Dubcovsky J."/>
            <person name="McGuire P.E."/>
            <person name="Lux T."/>
            <person name="Spannagl M."/>
            <person name="Mayer K.F.X."/>
            <person name="Baldrich P."/>
            <person name="Meyers B.C."/>
            <person name="Huo N."/>
            <person name="Gu Y.Q."/>
            <person name="Zhou H."/>
            <person name="Devos K.M."/>
            <person name="Bennetzen J.L."/>
            <person name="Unver T."/>
            <person name="Budak H."/>
            <person name="Gulick P.J."/>
            <person name="Galiba G."/>
            <person name="Kalapos B."/>
            <person name="Nelson D.R."/>
            <person name="Li P."/>
            <person name="You F.M."/>
            <person name="Luo M.C."/>
            <person name="Dvorak J."/>
        </authorList>
    </citation>
    <scope>NUCLEOTIDE SEQUENCE [LARGE SCALE GENOMIC DNA]</scope>
    <source>
        <strain evidence="2">cv. AL8/78</strain>
    </source>
</reference>
<dbReference type="EnsemblPlants" id="AET7Gv21015100.4">
    <property type="protein sequence ID" value="AET7Gv21015100.4"/>
    <property type="gene ID" value="AET7Gv21015100"/>
</dbReference>
<protein>
    <submittedName>
        <fullName evidence="2">Uncharacterized protein</fullName>
    </submittedName>
</protein>
<dbReference type="Proteomes" id="UP000015105">
    <property type="component" value="Chromosome 7D"/>
</dbReference>
<accession>A0A453SLX0</accession>
<reference evidence="3" key="1">
    <citation type="journal article" date="2014" name="Science">
        <title>Ancient hybridizations among the ancestral genomes of bread wheat.</title>
        <authorList>
            <consortium name="International Wheat Genome Sequencing Consortium,"/>
            <person name="Marcussen T."/>
            <person name="Sandve S.R."/>
            <person name="Heier L."/>
            <person name="Spannagl M."/>
            <person name="Pfeifer M."/>
            <person name="Jakobsen K.S."/>
            <person name="Wulff B.B."/>
            <person name="Steuernagel B."/>
            <person name="Mayer K.F."/>
            <person name="Olsen O.A."/>
        </authorList>
    </citation>
    <scope>NUCLEOTIDE SEQUENCE [LARGE SCALE GENOMIC DNA]</scope>
    <source>
        <strain evidence="3">cv. AL8/78</strain>
    </source>
</reference>